<dbReference type="GO" id="GO:0005634">
    <property type="term" value="C:nucleus"/>
    <property type="evidence" value="ECO:0000318"/>
    <property type="project" value="GO_Central"/>
</dbReference>
<keyword evidence="3" id="KW-0547">Nucleotide-binding</keyword>
<protein>
    <recommendedName>
        <fullName evidence="5">NACHT domain-containing protein</fullName>
    </recommendedName>
</protein>
<dbReference type="GeneTree" id="ENSGT00940000162005"/>
<dbReference type="GO" id="GO:0002218">
    <property type="term" value="P:activation of innate immune response"/>
    <property type="evidence" value="ECO:0000318"/>
    <property type="project" value="GO_Central"/>
</dbReference>
<evidence type="ECO:0000256" key="2">
    <source>
        <dbReference type="ARBA" id="ARBA00022737"/>
    </source>
</evidence>
<reference evidence="6" key="3">
    <citation type="submission" date="2025-09" db="UniProtKB">
        <authorList>
            <consortium name="Ensembl"/>
        </authorList>
    </citation>
    <scope>IDENTIFICATION</scope>
</reference>
<dbReference type="InterPro" id="IPR027417">
    <property type="entry name" value="P-loop_NTPase"/>
</dbReference>
<dbReference type="InterPro" id="IPR007111">
    <property type="entry name" value="NACHT_NTPase"/>
</dbReference>
<dbReference type="Proteomes" id="UP000002280">
    <property type="component" value="Chromosome 4"/>
</dbReference>
<reference evidence="6 7" key="1">
    <citation type="journal article" date="2007" name="Nature">
        <title>Genome of the marsupial Monodelphis domestica reveals innovation in non-coding sequences.</title>
        <authorList>
            <person name="Mikkelsen T.S."/>
            <person name="Wakefield M.J."/>
            <person name="Aken B."/>
            <person name="Amemiya C.T."/>
            <person name="Chang J.L."/>
            <person name="Duke S."/>
            <person name="Garber M."/>
            <person name="Gentles A.J."/>
            <person name="Goodstadt L."/>
            <person name="Heger A."/>
            <person name="Jurka J."/>
            <person name="Kamal M."/>
            <person name="Mauceli E."/>
            <person name="Searle S.M."/>
            <person name="Sharpe T."/>
            <person name="Baker M.L."/>
            <person name="Batzer M.A."/>
            <person name="Benos P.V."/>
            <person name="Belov K."/>
            <person name="Clamp M."/>
            <person name="Cook A."/>
            <person name="Cuff J."/>
            <person name="Das R."/>
            <person name="Davidow L."/>
            <person name="Deakin J.E."/>
            <person name="Fazzari M.J."/>
            <person name="Glass J.L."/>
            <person name="Grabherr M."/>
            <person name="Greally J.M."/>
            <person name="Gu W."/>
            <person name="Hore T.A."/>
            <person name="Huttley G.A."/>
            <person name="Kleber M."/>
            <person name="Jirtle R.L."/>
            <person name="Koina E."/>
            <person name="Lee J.T."/>
            <person name="Mahony S."/>
            <person name="Marra M.A."/>
            <person name="Miller R.D."/>
            <person name="Nicholls R.D."/>
            <person name="Oda M."/>
            <person name="Papenfuss A.T."/>
            <person name="Parra Z.E."/>
            <person name="Pollock D.D."/>
            <person name="Ray D.A."/>
            <person name="Schein J.E."/>
            <person name="Speed T.P."/>
            <person name="Thompson K."/>
            <person name="VandeBerg J.L."/>
            <person name="Wade C.M."/>
            <person name="Walker J.A."/>
            <person name="Waters P.D."/>
            <person name="Webber C."/>
            <person name="Weidman J.R."/>
            <person name="Xie X."/>
            <person name="Zody M.C."/>
            <person name="Baldwin J."/>
            <person name="Abdouelleil A."/>
            <person name="Abdulkadir J."/>
            <person name="Abebe A."/>
            <person name="Abera B."/>
            <person name="Abreu J."/>
            <person name="Acer S.C."/>
            <person name="Aftuck L."/>
            <person name="Alexander A."/>
            <person name="An P."/>
            <person name="Anderson E."/>
            <person name="Anderson S."/>
            <person name="Arachi H."/>
            <person name="Azer M."/>
            <person name="Bachantsang P."/>
            <person name="Barry A."/>
            <person name="Bayul T."/>
            <person name="Berlin A."/>
            <person name="Bessette D."/>
            <person name="Bloom T."/>
            <person name="Bloom T."/>
            <person name="Boguslavskiy L."/>
            <person name="Bonnet C."/>
            <person name="Boukhgalter B."/>
            <person name="Bourzgui I."/>
            <person name="Brown A."/>
            <person name="Cahill P."/>
            <person name="Channer S."/>
            <person name="Cheshatsang Y."/>
            <person name="Chuda L."/>
            <person name="Citroen M."/>
            <person name="Collymore A."/>
            <person name="Cooke P."/>
            <person name="Costello M."/>
            <person name="D'Aco K."/>
            <person name="Daza R."/>
            <person name="De Haan G."/>
            <person name="DeGray S."/>
            <person name="DeMaso C."/>
            <person name="Dhargay N."/>
            <person name="Dooley K."/>
            <person name="Dooley E."/>
            <person name="Doricent M."/>
            <person name="Dorje P."/>
            <person name="Dorjee K."/>
            <person name="Dupes A."/>
            <person name="Elong R."/>
            <person name="Falk J."/>
            <person name="Farina A."/>
            <person name="Faro S."/>
            <person name="Ferguson D."/>
            <person name="Fisher S."/>
            <person name="Foley C.D."/>
            <person name="Franke A."/>
            <person name="Friedrich D."/>
            <person name="Gadbois L."/>
            <person name="Gearin G."/>
            <person name="Gearin C.R."/>
            <person name="Giannoukos G."/>
            <person name="Goode T."/>
            <person name="Graham J."/>
            <person name="Grandbois E."/>
            <person name="Grewal S."/>
            <person name="Gyaltsen K."/>
            <person name="Hafez N."/>
            <person name="Hagos B."/>
            <person name="Hall J."/>
            <person name="Henson C."/>
            <person name="Hollinger A."/>
            <person name="Honan T."/>
            <person name="Huard M.D."/>
            <person name="Hughes L."/>
            <person name="Hurhula B."/>
            <person name="Husby M.E."/>
            <person name="Kamat A."/>
            <person name="Kanga B."/>
            <person name="Kashin S."/>
            <person name="Khazanovich D."/>
            <person name="Kisner P."/>
            <person name="Lance K."/>
            <person name="Lara M."/>
            <person name="Lee W."/>
            <person name="Lennon N."/>
            <person name="Letendre F."/>
            <person name="LeVine R."/>
            <person name="Lipovsky A."/>
            <person name="Liu X."/>
            <person name="Liu J."/>
            <person name="Liu S."/>
            <person name="Lokyitsang T."/>
            <person name="Lokyitsang Y."/>
            <person name="Lubonja R."/>
            <person name="Lui A."/>
            <person name="MacDonald P."/>
            <person name="Magnisalis V."/>
            <person name="Maru K."/>
            <person name="Matthews C."/>
            <person name="McCusker W."/>
            <person name="McDonough S."/>
            <person name="Mehta T."/>
            <person name="Meldrim J."/>
            <person name="Meneus L."/>
            <person name="Mihai O."/>
            <person name="Mihalev A."/>
            <person name="Mihova T."/>
            <person name="Mittelman R."/>
            <person name="Mlenga V."/>
            <person name="Montmayeur A."/>
            <person name="Mulrain L."/>
            <person name="Navidi A."/>
            <person name="Naylor J."/>
            <person name="Negash T."/>
            <person name="Nguyen T."/>
            <person name="Nguyen N."/>
            <person name="Nicol R."/>
            <person name="Norbu C."/>
            <person name="Norbu N."/>
            <person name="Novod N."/>
            <person name="O'Neill B."/>
            <person name="Osman S."/>
            <person name="Markiewicz E."/>
            <person name="Oyono O.L."/>
            <person name="Patti C."/>
            <person name="Phunkhang P."/>
            <person name="Pierre F."/>
            <person name="Priest M."/>
            <person name="Raghuraman S."/>
            <person name="Rege F."/>
            <person name="Reyes R."/>
            <person name="Rise C."/>
            <person name="Rogov P."/>
            <person name="Ross K."/>
            <person name="Ryan E."/>
            <person name="Settipalli S."/>
            <person name="Shea T."/>
            <person name="Sherpa N."/>
            <person name="Shi L."/>
            <person name="Shih D."/>
            <person name="Sparrow T."/>
            <person name="Spaulding J."/>
            <person name="Stalker J."/>
            <person name="Stange-Thomann N."/>
            <person name="Stavropoulos S."/>
            <person name="Stone C."/>
            <person name="Strader C."/>
            <person name="Tesfaye S."/>
            <person name="Thomson T."/>
            <person name="Thoulutsang Y."/>
            <person name="Thoulutsang D."/>
            <person name="Topham K."/>
            <person name="Topping I."/>
            <person name="Tsamla T."/>
            <person name="Vassiliev H."/>
            <person name="Vo A."/>
            <person name="Wangchuk T."/>
            <person name="Wangdi T."/>
            <person name="Weiand M."/>
            <person name="Wilkinson J."/>
            <person name="Wilson A."/>
            <person name="Yadav S."/>
            <person name="Young G."/>
            <person name="Yu Q."/>
            <person name="Zembek L."/>
            <person name="Zhong D."/>
            <person name="Zimmer A."/>
            <person name="Zwirko Z."/>
            <person name="Jaffe D.B."/>
            <person name="Alvarez P."/>
            <person name="Brockman W."/>
            <person name="Butler J."/>
            <person name="Chin C."/>
            <person name="Gnerre S."/>
            <person name="MacCallum I."/>
            <person name="Graves J.A."/>
            <person name="Ponting C.P."/>
            <person name="Breen M."/>
            <person name="Samollow P.B."/>
            <person name="Lander E.S."/>
            <person name="Lindblad-Toh K."/>
        </authorList>
    </citation>
    <scope>NUCLEOTIDE SEQUENCE [LARGE SCALE GENOMIC DNA]</scope>
</reference>
<dbReference type="PANTHER" id="PTHR45690">
    <property type="entry name" value="NACHT, LRR AND PYD DOMAINS-CONTAINING PROTEIN 12"/>
    <property type="match status" value="1"/>
</dbReference>
<dbReference type="InParanoid" id="F6RHY5"/>
<accession>F6RHY5</accession>
<dbReference type="STRING" id="13616.ENSMODP00000014409"/>
<evidence type="ECO:0000256" key="4">
    <source>
        <dbReference type="ARBA" id="ARBA00022840"/>
    </source>
</evidence>
<dbReference type="InterPro" id="IPR032675">
    <property type="entry name" value="LRR_dom_sf"/>
</dbReference>
<evidence type="ECO:0000256" key="3">
    <source>
        <dbReference type="ARBA" id="ARBA00022741"/>
    </source>
</evidence>
<organism evidence="6 7">
    <name type="scientific">Monodelphis domestica</name>
    <name type="common">Gray short-tailed opossum</name>
    <dbReference type="NCBI Taxonomy" id="13616"/>
    <lineage>
        <taxon>Eukaryota</taxon>
        <taxon>Metazoa</taxon>
        <taxon>Chordata</taxon>
        <taxon>Craniata</taxon>
        <taxon>Vertebrata</taxon>
        <taxon>Euteleostomi</taxon>
        <taxon>Mammalia</taxon>
        <taxon>Metatheria</taxon>
        <taxon>Didelphimorphia</taxon>
        <taxon>Didelphidae</taxon>
        <taxon>Monodelphis</taxon>
    </lineage>
</organism>
<dbReference type="GO" id="GO:0140608">
    <property type="term" value="F:cysteine-type endopeptidase activator activity"/>
    <property type="evidence" value="ECO:0000318"/>
    <property type="project" value="GO_Central"/>
</dbReference>
<dbReference type="FunFam" id="3.40.50.300:FF:001341">
    <property type="entry name" value="NLR family pyrin domain containing 7"/>
    <property type="match status" value="1"/>
</dbReference>
<dbReference type="eggNOG" id="ENOG502S4A4">
    <property type="taxonomic scope" value="Eukaryota"/>
</dbReference>
<dbReference type="OMA" id="EKFSLTW"/>
<evidence type="ECO:0000256" key="1">
    <source>
        <dbReference type="ARBA" id="ARBA00022614"/>
    </source>
</evidence>
<evidence type="ECO:0000313" key="7">
    <source>
        <dbReference type="Proteomes" id="UP000002280"/>
    </source>
</evidence>
<keyword evidence="7" id="KW-1185">Reference proteome</keyword>
<dbReference type="InterPro" id="IPR041267">
    <property type="entry name" value="NLRP_HD2"/>
</dbReference>
<name>F6RHY5_MONDO</name>
<dbReference type="GO" id="GO:0006954">
    <property type="term" value="P:inflammatory response"/>
    <property type="evidence" value="ECO:0000318"/>
    <property type="project" value="GO_Central"/>
</dbReference>
<dbReference type="AlphaFoldDB" id="F6RHY5"/>
<dbReference type="GO" id="GO:0072559">
    <property type="term" value="C:NLRP3 inflammasome complex"/>
    <property type="evidence" value="ECO:0000318"/>
    <property type="project" value="GO_Central"/>
</dbReference>
<dbReference type="Gene3D" id="3.40.50.300">
    <property type="entry name" value="P-loop containing nucleotide triphosphate hydrolases"/>
    <property type="match status" value="1"/>
</dbReference>
<reference evidence="6" key="2">
    <citation type="submission" date="2025-08" db="UniProtKB">
        <authorList>
            <consortium name="Ensembl"/>
        </authorList>
    </citation>
    <scope>IDENTIFICATION</scope>
</reference>
<sequence>MFQGNRRKYINRMKEKFSLTWDGSSSSLGNLRDLNKEFVPLMLLHKYKELKNICRKNTPVSVMTKQAHIIDMSELFGSDERKYVPQTVVLCGGAGIGKTILTRKIMLDWAEGDLFQDRFKNVIYVNCKTINLTLEMTLVDLISKDWPDLQASIEAIMSNPKQLLFIIDGFDEVKWPFVEPEPELCHHWKEKCPVPVLLRSLLWKTIFPRSSLLIATRSSALMRFRCLIDDPNCVEVLGFTEANIEMYISKFFKSEAKVLKVLDLLKVSDTLSEKCSVPLECWIICTCLKQQMERGEVPVLLPQTTTDLYVSYLSFGLSHDGSSSSQHHDLQLRRLCSLAAEEVWAGKFTFNEDDLKRHGLDVSDDSFLNMYILEKKDKENCYSFIHGRFLEFFAAMFYVLEEKREERDYPAVAVKDVIELLVQTRESDSEVSIMNFLFGLLNEETMRQLDRNFVYPTIQRGKAELLQWMILESNIQRMINPLLHPDPLELFQCLYEIRQEELVRKTMKYFQSMRLNLHTSKDILVSIFCIKLCYNLVNIHLHISRTLMYNSPHILIQWKELISVLLFKKSLIELELSGSFPDDRLMKIVYKEIMHPNCKLHTLRFHQVELSEEMKKEFENLPKMKNFLYVFFM</sequence>
<keyword evidence="4" id="KW-0067">ATP-binding</keyword>
<dbReference type="Ensembl" id="ENSMODT00000014675.4">
    <property type="protein sequence ID" value="ENSMODP00000014409.4"/>
    <property type="gene ID" value="ENSMODG00000011523.4"/>
</dbReference>
<proteinExistence type="predicted"/>
<dbReference type="Gene3D" id="3.80.10.10">
    <property type="entry name" value="Ribonuclease Inhibitor"/>
    <property type="match status" value="1"/>
</dbReference>
<dbReference type="InterPro" id="IPR050637">
    <property type="entry name" value="NLRP_innate_immun_reg"/>
</dbReference>
<dbReference type="Bgee" id="ENSMODG00000011523">
    <property type="expression patterns" value="Expressed in ovary and 3 other cell types or tissues"/>
</dbReference>
<dbReference type="SUPFAM" id="SSF52540">
    <property type="entry name" value="P-loop containing nucleoside triphosphate hydrolases"/>
    <property type="match status" value="1"/>
</dbReference>
<dbReference type="PROSITE" id="PS50837">
    <property type="entry name" value="NACHT"/>
    <property type="match status" value="1"/>
</dbReference>
<feature type="domain" description="NACHT" evidence="5">
    <location>
        <begin position="86"/>
        <end position="290"/>
    </location>
</feature>
<keyword evidence="1" id="KW-0433">Leucine-rich repeat</keyword>
<dbReference type="SUPFAM" id="SSF52047">
    <property type="entry name" value="RNI-like"/>
    <property type="match status" value="1"/>
</dbReference>
<dbReference type="Pfam" id="PF17776">
    <property type="entry name" value="NLRC4_HD2"/>
    <property type="match status" value="1"/>
</dbReference>
<keyword evidence="2" id="KW-0677">Repeat</keyword>
<dbReference type="PANTHER" id="PTHR45690:SF15">
    <property type="entry name" value="NACHT, LRR AND PYD DOMAINS-CONTAINING PROTEIN 14"/>
    <property type="match status" value="1"/>
</dbReference>
<dbReference type="HOGENOM" id="CLU_002274_2_4_1"/>
<dbReference type="GO" id="GO:0038187">
    <property type="term" value="F:pattern recognition receptor activity"/>
    <property type="evidence" value="ECO:0000318"/>
    <property type="project" value="GO_Central"/>
</dbReference>
<dbReference type="GO" id="GO:0097193">
    <property type="term" value="P:intrinsic apoptotic signaling pathway"/>
    <property type="evidence" value="ECO:0000318"/>
    <property type="project" value="GO_Central"/>
</dbReference>
<dbReference type="GO" id="GO:0005524">
    <property type="term" value="F:ATP binding"/>
    <property type="evidence" value="ECO:0007669"/>
    <property type="project" value="UniProtKB-KW"/>
</dbReference>
<evidence type="ECO:0000259" key="5">
    <source>
        <dbReference type="PROSITE" id="PS50837"/>
    </source>
</evidence>
<evidence type="ECO:0000313" key="6">
    <source>
        <dbReference type="Ensembl" id="ENSMODP00000014409.4"/>
    </source>
</evidence>
<dbReference type="InterPro" id="IPR041075">
    <property type="entry name" value="NOD1/2_WH"/>
</dbReference>
<dbReference type="Pfam" id="PF17779">
    <property type="entry name" value="WHD_NOD2"/>
    <property type="match status" value="1"/>
</dbReference>
<dbReference type="Pfam" id="PF05729">
    <property type="entry name" value="NACHT"/>
    <property type="match status" value="1"/>
</dbReference>